<evidence type="ECO:0000259" key="1">
    <source>
        <dbReference type="Pfam" id="PF05008"/>
    </source>
</evidence>
<keyword evidence="3" id="KW-1185">Reference proteome</keyword>
<dbReference type="AlphaFoldDB" id="X6NQY9"/>
<evidence type="ECO:0000313" key="3">
    <source>
        <dbReference type="Proteomes" id="UP000023152"/>
    </source>
</evidence>
<accession>X6NQY9</accession>
<organism evidence="2 3">
    <name type="scientific">Reticulomyxa filosa</name>
    <dbReference type="NCBI Taxonomy" id="46433"/>
    <lineage>
        <taxon>Eukaryota</taxon>
        <taxon>Sar</taxon>
        <taxon>Rhizaria</taxon>
        <taxon>Retaria</taxon>
        <taxon>Foraminifera</taxon>
        <taxon>Monothalamids</taxon>
        <taxon>Reticulomyxidae</taxon>
        <taxon>Reticulomyxa</taxon>
    </lineage>
</organism>
<dbReference type="InterPro" id="IPR007705">
    <property type="entry name" value="Vesicle_trsprt_v-SNARE_N"/>
</dbReference>
<comment type="caution">
    <text evidence="2">The sequence shown here is derived from an EMBL/GenBank/DDBJ whole genome shotgun (WGS) entry which is preliminary data.</text>
</comment>
<name>X6NQY9_RETFI</name>
<feature type="domain" description="Vesicle transport v-SNARE N-terminal" evidence="1">
    <location>
        <begin position="8"/>
        <end position="90"/>
    </location>
</feature>
<gene>
    <name evidence="2" type="ORF">RFI_09000</name>
</gene>
<dbReference type="GO" id="GO:0016020">
    <property type="term" value="C:membrane"/>
    <property type="evidence" value="ECO:0007669"/>
    <property type="project" value="InterPro"/>
</dbReference>
<dbReference type="GO" id="GO:0006886">
    <property type="term" value="P:intracellular protein transport"/>
    <property type="evidence" value="ECO:0007669"/>
    <property type="project" value="InterPro"/>
</dbReference>
<protein>
    <recommendedName>
        <fullName evidence="1">Vesicle transport v-SNARE N-terminal domain-containing protein</fullName>
    </recommendedName>
</protein>
<proteinExistence type="predicted"/>
<dbReference type="EMBL" id="ASPP01006839">
    <property type="protein sequence ID" value="ETO28134.1"/>
    <property type="molecule type" value="Genomic_DNA"/>
</dbReference>
<reference evidence="2 3" key="1">
    <citation type="journal article" date="2013" name="Curr. Biol.">
        <title>The Genome of the Foraminiferan Reticulomyxa filosa.</title>
        <authorList>
            <person name="Glockner G."/>
            <person name="Hulsmann N."/>
            <person name="Schleicher M."/>
            <person name="Noegel A.A."/>
            <person name="Eichinger L."/>
            <person name="Gallinger C."/>
            <person name="Pawlowski J."/>
            <person name="Sierra R."/>
            <person name="Euteneuer U."/>
            <person name="Pillet L."/>
            <person name="Moustafa A."/>
            <person name="Platzer M."/>
            <person name="Groth M."/>
            <person name="Szafranski K."/>
            <person name="Schliwa M."/>
        </authorList>
    </citation>
    <scope>NUCLEOTIDE SEQUENCE [LARGE SCALE GENOMIC DNA]</scope>
</reference>
<evidence type="ECO:0000313" key="2">
    <source>
        <dbReference type="EMBL" id="ETO28134.1"/>
    </source>
</evidence>
<dbReference type="Pfam" id="PF05008">
    <property type="entry name" value="V-SNARE"/>
    <property type="match status" value="1"/>
</dbReference>
<sequence>MDHLQEMQHLEGEVKKVLAEAQKLVSRVSQDSGGASEAEKVVDKLDYAKGRIRAMEVEQRQIEDRQEARKFNPIIKDFQDQLKDLEQQLQWATGGKRLTHEEQQREKYGTFNRNKNIFLKKCQPPKN</sequence>
<dbReference type="Proteomes" id="UP000023152">
    <property type="component" value="Unassembled WGS sequence"/>
</dbReference>